<dbReference type="VEuPathDB" id="FungiDB:AAP_04065"/>
<accession>A0A167XI85</accession>
<proteinExistence type="predicted"/>
<dbReference type="Proteomes" id="UP000242877">
    <property type="component" value="Unassembled WGS sequence"/>
</dbReference>
<dbReference type="OrthoDB" id="8249012at2759"/>
<comment type="caution">
    <text evidence="1">The sequence shown here is derived from an EMBL/GenBank/DDBJ whole genome shotgun (WGS) entry which is preliminary data.</text>
</comment>
<protein>
    <submittedName>
        <fullName evidence="1">Uncharacterized protein</fullName>
    </submittedName>
</protein>
<evidence type="ECO:0000313" key="2">
    <source>
        <dbReference type="Proteomes" id="UP000242877"/>
    </source>
</evidence>
<sequence length="77" mass="8530">MASPVALSLLRRRGLRYASTQTHKASGDISSVFPSLQPGYKPKPLAPRFAELKKGIFEQNGAALTRSYDRLLQSKRV</sequence>
<dbReference type="EMBL" id="AZGZ01000018">
    <property type="protein sequence ID" value="KZZ90115.1"/>
    <property type="molecule type" value="Genomic_DNA"/>
</dbReference>
<name>A0A167XI85_9EURO</name>
<evidence type="ECO:0000313" key="1">
    <source>
        <dbReference type="EMBL" id="KZZ90115.1"/>
    </source>
</evidence>
<reference evidence="1 2" key="1">
    <citation type="journal article" date="2016" name="Genome Biol. Evol.">
        <title>Divergent and convergent evolution of fungal pathogenicity.</title>
        <authorList>
            <person name="Shang Y."/>
            <person name="Xiao G."/>
            <person name="Zheng P."/>
            <person name="Cen K."/>
            <person name="Zhan S."/>
            <person name="Wang C."/>
        </authorList>
    </citation>
    <scope>NUCLEOTIDE SEQUENCE [LARGE SCALE GENOMIC DNA]</scope>
    <source>
        <strain evidence="1 2">ARSEF 7405</strain>
    </source>
</reference>
<gene>
    <name evidence="1" type="ORF">AAP_04065</name>
</gene>
<keyword evidence="2" id="KW-1185">Reference proteome</keyword>
<organism evidence="1 2">
    <name type="scientific">Ascosphaera apis ARSEF 7405</name>
    <dbReference type="NCBI Taxonomy" id="392613"/>
    <lineage>
        <taxon>Eukaryota</taxon>
        <taxon>Fungi</taxon>
        <taxon>Dikarya</taxon>
        <taxon>Ascomycota</taxon>
        <taxon>Pezizomycotina</taxon>
        <taxon>Eurotiomycetes</taxon>
        <taxon>Eurotiomycetidae</taxon>
        <taxon>Onygenales</taxon>
        <taxon>Ascosphaeraceae</taxon>
        <taxon>Ascosphaera</taxon>
    </lineage>
</organism>
<dbReference type="AlphaFoldDB" id="A0A167XI85"/>